<keyword evidence="5" id="KW-1185">Reference proteome</keyword>
<dbReference type="SUPFAM" id="SSF57701">
    <property type="entry name" value="Zn2/Cys6 DNA-binding domain"/>
    <property type="match status" value="1"/>
</dbReference>
<dbReference type="InterPro" id="IPR052973">
    <property type="entry name" value="Fungal_sec-metab_reg_TF"/>
</dbReference>
<evidence type="ECO:0000313" key="5">
    <source>
        <dbReference type="Proteomes" id="UP001285908"/>
    </source>
</evidence>
<dbReference type="EMBL" id="JAULSX010000003">
    <property type="protein sequence ID" value="KAK3494888.1"/>
    <property type="molecule type" value="Genomic_DNA"/>
</dbReference>
<dbReference type="Proteomes" id="UP001285908">
    <property type="component" value="Unassembled WGS sequence"/>
</dbReference>
<dbReference type="PANTHER" id="PTHR35392">
    <property type="entry name" value="ZN(II)2CYS6 TRANSCRIPTION FACTOR (EUROFUNG)-RELATED-RELATED"/>
    <property type="match status" value="1"/>
</dbReference>
<evidence type="ECO:0000256" key="2">
    <source>
        <dbReference type="SAM" id="MobiDB-lite"/>
    </source>
</evidence>
<keyword evidence="1" id="KW-0539">Nucleus</keyword>
<name>A0AAJ0IAF7_9PEZI</name>
<organism evidence="4 5">
    <name type="scientific">Neurospora hispaniola</name>
    <dbReference type="NCBI Taxonomy" id="588809"/>
    <lineage>
        <taxon>Eukaryota</taxon>
        <taxon>Fungi</taxon>
        <taxon>Dikarya</taxon>
        <taxon>Ascomycota</taxon>
        <taxon>Pezizomycotina</taxon>
        <taxon>Sordariomycetes</taxon>
        <taxon>Sordariomycetidae</taxon>
        <taxon>Sordariales</taxon>
        <taxon>Sordariaceae</taxon>
        <taxon>Neurospora</taxon>
    </lineage>
</organism>
<accession>A0AAJ0IAF7</accession>
<feature type="region of interest" description="Disordered" evidence="2">
    <location>
        <begin position="1"/>
        <end position="24"/>
    </location>
</feature>
<feature type="domain" description="Zn(2)-C6 fungal-type" evidence="3">
    <location>
        <begin position="382"/>
        <end position="414"/>
    </location>
</feature>
<dbReference type="CDD" id="cd00067">
    <property type="entry name" value="GAL4"/>
    <property type="match status" value="1"/>
</dbReference>
<feature type="region of interest" description="Disordered" evidence="2">
    <location>
        <begin position="224"/>
        <end position="249"/>
    </location>
</feature>
<feature type="compositionally biased region" description="Low complexity" evidence="2">
    <location>
        <begin position="303"/>
        <end position="313"/>
    </location>
</feature>
<dbReference type="PROSITE" id="PS50048">
    <property type="entry name" value="ZN2_CY6_FUNGAL_2"/>
    <property type="match status" value="1"/>
</dbReference>
<feature type="compositionally biased region" description="Basic residues" evidence="2">
    <location>
        <begin position="283"/>
        <end position="298"/>
    </location>
</feature>
<dbReference type="GO" id="GO:0000981">
    <property type="term" value="F:DNA-binding transcription factor activity, RNA polymerase II-specific"/>
    <property type="evidence" value="ECO:0007669"/>
    <property type="project" value="InterPro"/>
</dbReference>
<comment type="caution">
    <text evidence="4">The sequence shown here is derived from an EMBL/GenBank/DDBJ whole genome shotgun (WGS) entry which is preliminary data.</text>
</comment>
<sequence length="905" mass="101444">MSTAPLMSYSPFQGHHGNPEHEQAECEHNYEYGHQHDHAHTHSPQHGYAPESIGGDSDFEQHAWAFVNVSPDTGTLGGLQASPVQGSLSSWTNVEGQFGGGLSPLPAALTPDALSGSPEGGYQFSADDFSQFDGYTFDNMDINSILFPHPQYEQGMAAVGPSEQPASHQNQQSQNFQDDFDLHIVLSDVNVPPWDPLHPGGLELGYMEEVPSPFNMEDFNIEIGPGALSSSPPESINSHTLSHHSAPEDAPHLSVQVQQRYPAPSIPVPGPSSSSHATSKPTAIHKTRGNARVQKKKVPPSPSTVTFSSTSSGSVTVNISGENKFVVITPQSISQNAAKGSSAALFGGKDAEGSSRTTLRGRKGPLAISTAVSALQVRRIGACFCCHARKVSCEETRPCRRCEKLKLTVPEVICWQFSDFTEVIFPGWLKVHLKREGAKGAEEYVRENVASFLVRFREDEEENSEKPIKLRLTLGRGFNKDAMLTVFAKFFTPTPNAPDATRWYTVREHSLGAGHGLVLEESPATPIALPYGWLDQREELRRHLRQFHEGLYNEDQWAYLLTQSCEHTTKIPNRVLPILRRYANESRNGMVKRALQILTMNYTMSYHLHLDPESVHAIEVAGYRVPEGLDRKVLTARVLNRQLKAVTHDMIEREVRRLFEDFSKALKPRSRKEWAGCFAAFAALSVFLEYKEAQADAYVVMENEVKKRDWLYKVQQRQQQQQYHQHQQQEAEIIMGRKEGGIEDIGEIEQGMDQLKMDFTRRQAWDTLEAIDNLPFRQFMYQFHQIYQTHPSTAKDGKAFNPFVDDEALESLKEFPDGEAAIYMVKTFRDRFFDVSDVRHELDFLTFDPSGPPKENVDPFTDPANKNKTSLFHLFTGRLLSKFLLSFIDERMIMGSTGFTGGGGM</sequence>
<protein>
    <recommendedName>
        <fullName evidence="3">Zn(2)-C6 fungal-type domain-containing protein</fullName>
    </recommendedName>
</protein>
<gene>
    <name evidence="4" type="ORF">B0T23DRAFT_120439</name>
</gene>
<evidence type="ECO:0000313" key="4">
    <source>
        <dbReference type="EMBL" id="KAK3494888.1"/>
    </source>
</evidence>
<feature type="compositionally biased region" description="Polar residues" evidence="2">
    <location>
        <begin position="228"/>
        <end position="240"/>
    </location>
</feature>
<feature type="region of interest" description="Disordered" evidence="2">
    <location>
        <begin position="35"/>
        <end position="54"/>
    </location>
</feature>
<dbReference type="AlphaFoldDB" id="A0AAJ0IAF7"/>
<dbReference type="GeneID" id="87869651"/>
<proteinExistence type="predicted"/>
<reference evidence="4 5" key="1">
    <citation type="journal article" date="2023" name="Mol. Phylogenet. Evol.">
        <title>Genome-scale phylogeny and comparative genomics of the fungal order Sordariales.</title>
        <authorList>
            <person name="Hensen N."/>
            <person name="Bonometti L."/>
            <person name="Westerberg I."/>
            <person name="Brannstrom I.O."/>
            <person name="Guillou S."/>
            <person name="Cros-Aarteil S."/>
            <person name="Calhoun S."/>
            <person name="Haridas S."/>
            <person name="Kuo A."/>
            <person name="Mondo S."/>
            <person name="Pangilinan J."/>
            <person name="Riley R."/>
            <person name="LaButti K."/>
            <person name="Andreopoulos B."/>
            <person name="Lipzen A."/>
            <person name="Chen C."/>
            <person name="Yan M."/>
            <person name="Daum C."/>
            <person name="Ng V."/>
            <person name="Clum A."/>
            <person name="Steindorff A."/>
            <person name="Ohm R.A."/>
            <person name="Martin F."/>
            <person name="Silar P."/>
            <person name="Natvig D.O."/>
            <person name="Lalanne C."/>
            <person name="Gautier V."/>
            <person name="Ament-Velasquez S.L."/>
            <person name="Kruys A."/>
            <person name="Hutchinson M.I."/>
            <person name="Powell A.J."/>
            <person name="Barry K."/>
            <person name="Miller A.N."/>
            <person name="Grigoriev I.V."/>
            <person name="Debuchy R."/>
            <person name="Gladieux P."/>
            <person name="Hiltunen Thoren M."/>
            <person name="Johannesson H."/>
        </authorList>
    </citation>
    <scope>NUCLEOTIDE SEQUENCE [LARGE SCALE GENOMIC DNA]</scope>
    <source>
        <strain evidence="4 5">FGSC 10403</strain>
    </source>
</reference>
<dbReference type="InterPro" id="IPR001138">
    <property type="entry name" value="Zn2Cys6_DnaBD"/>
</dbReference>
<dbReference type="GO" id="GO:0008270">
    <property type="term" value="F:zinc ion binding"/>
    <property type="evidence" value="ECO:0007669"/>
    <property type="project" value="InterPro"/>
</dbReference>
<dbReference type="PANTHER" id="PTHR35392:SF5">
    <property type="entry name" value="ZN(2)-C6 FUNGAL-TYPE DOMAIN-CONTAINING PROTEIN"/>
    <property type="match status" value="1"/>
</dbReference>
<evidence type="ECO:0000256" key="1">
    <source>
        <dbReference type="ARBA" id="ARBA00023242"/>
    </source>
</evidence>
<dbReference type="RefSeq" id="XP_062694317.1">
    <property type="nucleotide sequence ID" value="XM_062832029.1"/>
</dbReference>
<evidence type="ECO:0000259" key="3">
    <source>
        <dbReference type="PROSITE" id="PS50048"/>
    </source>
</evidence>
<dbReference type="InterPro" id="IPR036864">
    <property type="entry name" value="Zn2-C6_fun-type_DNA-bd_sf"/>
</dbReference>
<feature type="region of interest" description="Disordered" evidence="2">
    <location>
        <begin position="262"/>
        <end position="313"/>
    </location>
</feature>